<proteinExistence type="inferred from homology"/>
<comment type="caution">
    <text evidence="7">The sequence shown here is derived from an EMBL/GenBank/DDBJ whole genome shotgun (WGS) entry which is preliminary data.</text>
</comment>
<evidence type="ECO:0000313" key="7">
    <source>
        <dbReference type="EMBL" id="KAL1546512.1"/>
    </source>
</evidence>
<dbReference type="InterPro" id="IPR001232">
    <property type="entry name" value="SKP1-like"/>
</dbReference>
<comment type="subunit">
    <text evidence="4">Part of a SCF (SKP1-cullin-F-box) protein ligase complex.</text>
</comment>
<dbReference type="SUPFAM" id="SSF54695">
    <property type="entry name" value="POZ domain"/>
    <property type="match status" value="1"/>
</dbReference>
<evidence type="ECO:0000256" key="2">
    <source>
        <dbReference type="ARBA" id="ARBA00009993"/>
    </source>
</evidence>
<dbReference type="AlphaFoldDB" id="A0ABD1GR61"/>
<name>A0ABD1GR61_SALDI</name>
<organism evidence="7 8">
    <name type="scientific">Salvia divinorum</name>
    <name type="common">Maria pastora</name>
    <name type="synonym">Diviner's sage</name>
    <dbReference type="NCBI Taxonomy" id="28513"/>
    <lineage>
        <taxon>Eukaryota</taxon>
        <taxon>Viridiplantae</taxon>
        <taxon>Streptophyta</taxon>
        <taxon>Embryophyta</taxon>
        <taxon>Tracheophyta</taxon>
        <taxon>Spermatophyta</taxon>
        <taxon>Magnoliopsida</taxon>
        <taxon>eudicotyledons</taxon>
        <taxon>Gunneridae</taxon>
        <taxon>Pentapetalae</taxon>
        <taxon>asterids</taxon>
        <taxon>lamiids</taxon>
        <taxon>Lamiales</taxon>
        <taxon>Lamiaceae</taxon>
        <taxon>Nepetoideae</taxon>
        <taxon>Mentheae</taxon>
        <taxon>Salviinae</taxon>
        <taxon>Salvia</taxon>
        <taxon>Salvia subgen. Calosphace</taxon>
    </lineage>
</organism>
<dbReference type="InterPro" id="IPR016897">
    <property type="entry name" value="SKP1"/>
</dbReference>
<dbReference type="InterPro" id="IPR011333">
    <property type="entry name" value="SKP1/BTB/POZ_sf"/>
</dbReference>
<dbReference type="EMBL" id="JBEAFC010000008">
    <property type="protein sequence ID" value="KAL1546512.1"/>
    <property type="molecule type" value="Genomic_DNA"/>
</dbReference>
<evidence type="ECO:0000256" key="4">
    <source>
        <dbReference type="PIRNR" id="PIRNR028729"/>
    </source>
</evidence>
<evidence type="ECO:0000256" key="3">
    <source>
        <dbReference type="ARBA" id="ARBA00022786"/>
    </source>
</evidence>
<comment type="similarity">
    <text evidence="2 4">Belongs to the SKP1 family.</text>
</comment>
<dbReference type="Pfam" id="PF03931">
    <property type="entry name" value="Skp1_POZ"/>
    <property type="match status" value="1"/>
</dbReference>
<sequence length="150" mass="16860">MASSSSAKKVILISNNGQKFEVDETVALFSQTVKHLIEVGCIDGGITLHNVDSATLAKVLEYCTHHASNKRFFTKFESKYVEDLIVDRNMLYAAANYLNIKGLLNLTCQAVSDMIIGKTVEKIRETFNIKNDFTEEEEAVMRAENSWAFE</sequence>
<dbReference type="PIRSF" id="PIRSF028729">
    <property type="entry name" value="E3_ubiquit_lig_SCF_Skp"/>
    <property type="match status" value="1"/>
</dbReference>
<evidence type="ECO:0000259" key="6">
    <source>
        <dbReference type="Pfam" id="PF03931"/>
    </source>
</evidence>
<dbReference type="InterPro" id="IPR036296">
    <property type="entry name" value="SKP1-like_dim_sf"/>
</dbReference>
<dbReference type="SUPFAM" id="SSF81382">
    <property type="entry name" value="Skp1 dimerisation domain-like"/>
    <property type="match status" value="1"/>
</dbReference>
<protein>
    <recommendedName>
        <fullName evidence="4">SKP1-like protein</fullName>
    </recommendedName>
</protein>
<feature type="domain" description="SKP1 component dimerisation" evidence="5">
    <location>
        <begin position="101"/>
        <end position="148"/>
    </location>
</feature>
<dbReference type="InterPro" id="IPR016073">
    <property type="entry name" value="Skp1_comp_POZ"/>
</dbReference>
<dbReference type="InterPro" id="IPR016072">
    <property type="entry name" value="Skp1_comp_dimer"/>
</dbReference>
<dbReference type="Proteomes" id="UP001567538">
    <property type="component" value="Unassembled WGS sequence"/>
</dbReference>
<dbReference type="SMART" id="SM00512">
    <property type="entry name" value="Skp1"/>
    <property type="match status" value="1"/>
</dbReference>
<evidence type="ECO:0000313" key="8">
    <source>
        <dbReference type="Proteomes" id="UP001567538"/>
    </source>
</evidence>
<feature type="domain" description="SKP1 component POZ" evidence="6">
    <location>
        <begin position="8"/>
        <end position="67"/>
    </location>
</feature>
<keyword evidence="8" id="KW-1185">Reference proteome</keyword>
<evidence type="ECO:0000256" key="1">
    <source>
        <dbReference type="ARBA" id="ARBA00004906"/>
    </source>
</evidence>
<comment type="pathway">
    <text evidence="1 4">Protein modification; protein ubiquitination.</text>
</comment>
<dbReference type="PANTHER" id="PTHR11165">
    <property type="entry name" value="SKP1"/>
    <property type="match status" value="1"/>
</dbReference>
<dbReference type="GO" id="GO:0009867">
    <property type="term" value="P:jasmonic acid mediated signaling pathway"/>
    <property type="evidence" value="ECO:0007669"/>
    <property type="project" value="UniProtKB-ARBA"/>
</dbReference>
<dbReference type="Pfam" id="PF01466">
    <property type="entry name" value="Skp1"/>
    <property type="match status" value="1"/>
</dbReference>
<comment type="function">
    <text evidence="4">Involved in ubiquitination and subsequent proteasomal degradation of target proteins. Together with CUL1, RBX1 and a F-box protein, it forms a SCF E3 ubiquitin ligase complex. The functional specificity of this complex depends on the type of F-box protein. In the SCF complex, it serves as an adapter that links the F-box protein to CUL1.</text>
</comment>
<reference evidence="7 8" key="1">
    <citation type="submission" date="2024-06" db="EMBL/GenBank/DDBJ databases">
        <title>A chromosome level genome sequence of Diviner's sage (Salvia divinorum).</title>
        <authorList>
            <person name="Ford S.A."/>
            <person name="Ro D.-K."/>
            <person name="Ness R.W."/>
            <person name="Phillips M.A."/>
        </authorList>
    </citation>
    <scope>NUCLEOTIDE SEQUENCE [LARGE SCALE GENOMIC DNA]</scope>
    <source>
        <strain evidence="7">SAF-2024a</strain>
        <tissue evidence="7">Leaf</tissue>
    </source>
</reference>
<keyword evidence="3 4" id="KW-0833">Ubl conjugation pathway</keyword>
<gene>
    <name evidence="7" type="ORF">AAHA92_23099</name>
</gene>
<accession>A0ABD1GR61</accession>
<dbReference type="GO" id="GO:0016567">
    <property type="term" value="P:protein ubiquitination"/>
    <property type="evidence" value="ECO:0007669"/>
    <property type="project" value="UniProtKB-UniRule"/>
</dbReference>
<dbReference type="Gene3D" id="3.30.710.10">
    <property type="entry name" value="Potassium Channel Kv1.1, Chain A"/>
    <property type="match status" value="1"/>
</dbReference>
<evidence type="ECO:0000259" key="5">
    <source>
        <dbReference type="Pfam" id="PF01466"/>
    </source>
</evidence>